<keyword evidence="3" id="KW-1185">Reference proteome</keyword>
<comment type="caution">
    <text evidence="2">The sequence shown here is derived from an EMBL/GenBank/DDBJ whole genome shotgun (WGS) entry which is preliminary data.</text>
</comment>
<accession>A0A366LV39</accession>
<feature type="compositionally biased region" description="Basic and acidic residues" evidence="1">
    <location>
        <begin position="56"/>
        <end position="71"/>
    </location>
</feature>
<dbReference type="AlphaFoldDB" id="A0A366LV39"/>
<proteinExistence type="predicted"/>
<name>A0A366LV39_9ACTN</name>
<gene>
    <name evidence="2" type="ORF">DP939_23305</name>
</gene>
<evidence type="ECO:0000313" key="2">
    <source>
        <dbReference type="EMBL" id="RBQ17791.1"/>
    </source>
</evidence>
<reference evidence="2 3" key="1">
    <citation type="submission" date="2018-06" db="EMBL/GenBank/DDBJ databases">
        <title>Sphaerisporangium craniellae sp. nov., isolated from a marine sponge in the South China Sea.</title>
        <authorList>
            <person name="Li L."/>
        </authorList>
    </citation>
    <scope>NUCLEOTIDE SEQUENCE [LARGE SCALE GENOMIC DNA]</scope>
    <source>
        <strain evidence="2 3">LHW63015</strain>
    </source>
</reference>
<evidence type="ECO:0000313" key="3">
    <source>
        <dbReference type="Proteomes" id="UP000253303"/>
    </source>
</evidence>
<organism evidence="2 3">
    <name type="scientific">Spongiactinospora rosea</name>
    <dbReference type="NCBI Taxonomy" id="2248750"/>
    <lineage>
        <taxon>Bacteria</taxon>
        <taxon>Bacillati</taxon>
        <taxon>Actinomycetota</taxon>
        <taxon>Actinomycetes</taxon>
        <taxon>Streptosporangiales</taxon>
        <taxon>Streptosporangiaceae</taxon>
        <taxon>Spongiactinospora</taxon>
    </lineage>
</organism>
<dbReference type="Proteomes" id="UP000253303">
    <property type="component" value="Unassembled WGS sequence"/>
</dbReference>
<dbReference type="EMBL" id="QMEY01000010">
    <property type="protein sequence ID" value="RBQ17791.1"/>
    <property type="molecule type" value="Genomic_DNA"/>
</dbReference>
<sequence>MGDDPDHVEQVLALLLDLIDADPRLNISDPTRLSHRSGGARIVVDISVPNWRARRGEPIRGHVERSDERPPPRRRVRRGGTPPALPPA</sequence>
<feature type="region of interest" description="Disordered" evidence="1">
    <location>
        <begin position="56"/>
        <end position="88"/>
    </location>
</feature>
<evidence type="ECO:0000256" key="1">
    <source>
        <dbReference type="SAM" id="MobiDB-lite"/>
    </source>
</evidence>
<protein>
    <submittedName>
        <fullName evidence="2">Uncharacterized protein</fullName>
    </submittedName>
</protein>